<dbReference type="InterPro" id="IPR036390">
    <property type="entry name" value="WH_DNA-bd_sf"/>
</dbReference>
<dbReference type="InterPro" id="IPR029063">
    <property type="entry name" value="SAM-dependent_MTases_sf"/>
</dbReference>
<keyword evidence="2" id="KW-0808">Transferase</keyword>
<name>A0A6V8GZT2_TALPI</name>
<dbReference type="InterPro" id="IPR001077">
    <property type="entry name" value="COMT_C"/>
</dbReference>
<dbReference type="SUPFAM" id="SSF46785">
    <property type="entry name" value="Winged helix' DNA-binding domain"/>
    <property type="match status" value="1"/>
</dbReference>
<dbReference type="GO" id="GO:0032259">
    <property type="term" value="P:methylation"/>
    <property type="evidence" value="ECO:0007669"/>
    <property type="project" value="UniProtKB-KW"/>
</dbReference>
<evidence type="ECO:0000259" key="5">
    <source>
        <dbReference type="Pfam" id="PF00891"/>
    </source>
</evidence>
<dbReference type="InterPro" id="IPR036388">
    <property type="entry name" value="WH-like_DNA-bd_sf"/>
</dbReference>
<evidence type="ECO:0000259" key="6">
    <source>
        <dbReference type="Pfam" id="PF08100"/>
    </source>
</evidence>
<dbReference type="PIRSF" id="PIRSF005739">
    <property type="entry name" value="O-mtase"/>
    <property type="match status" value="1"/>
</dbReference>
<evidence type="ECO:0000256" key="1">
    <source>
        <dbReference type="ARBA" id="ARBA00022603"/>
    </source>
</evidence>
<dbReference type="Gene3D" id="3.40.50.150">
    <property type="entry name" value="Vaccinia Virus protein VP39"/>
    <property type="match status" value="1"/>
</dbReference>
<dbReference type="GO" id="GO:0008171">
    <property type="term" value="F:O-methyltransferase activity"/>
    <property type="evidence" value="ECO:0007669"/>
    <property type="project" value="InterPro"/>
</dbReference>
<proteinExistence type="predicted"/>
<comment type="caution">
    <text evidence="7">The sequence shown here is derived from an EMBL/GenBank/DDBJ whole genome shotgun (WGS) entry which is preliminary data.</text>
</comment>
<evidence type="ECO:0000256" key="3">
    <source>
        <dbReference type="ARBA" id="ARBA00022691"/>
    </source>
</evidence>
<dbReference type="PANTHER" id="PTHR43712:SF11">
    <property type="entry name" value="O-METHYLTRANSFERASE (AFU_ORTHOLOGUE AFUA_2G17820)-RELATED"/>
    <property type="match status" value="1"/>
</dbReference>
<keyword evidence="8" id="KW-1185">Reference proteome</keyword>
<dbReference type="SUPFAM" id="SSF53335">
    <property type="entry name" value="S-adenosyl-L-methionine-dependent methyltransferases"/>
    <property type="match status" value="1"/>
</dbReference>
<feature type="domain" description="O-methyltransferase dimerisation" evidence="6">
    <location>
        <begin position="59"/>
        <end position="137"/>
    </location>
</feature>
<keyword evidence="1" id="KW-0489">Methyltransferase</keyword>
<reference evidence="8" key="1">
    <citation type="journal article" date="2015" name="Genome Announc.">
        <title>Draft genome sequence of Talaromyces cellulolyticus strain Y-94, a source of lignocellulosic biomass-degrading enzymes.</title>
        <authorList>
            <person name="Fujii T."/>
            <person name="Koike H."/>
            <person name="Sawayama S."/>
            <person name="Yano S."/>
            <person name="Inoue H."/>
        </authorList>
    </citation>
    <scope>NUCLEOTIDE SEQUENCE [LARGE SCALE GENOMIC DNA]</scope>
    <source>
        <strain evidence="8">Y-94</strain>
    </source>
</reference>
<keyword evidence="3" id="KW-0949">S-adenosyl-L-methionine</keyword>
<gene>
    <name evidence="7" type="ORF">TCE0_015f01661</name>
</gene>
<sequence>MYKSTMATSLADLTASITSALANLPPQNEIQEPERFQVLGALAQLQEALQPPILGLHKLLFGHQALTTIGIAQGMGIFDTFAENEGSALTIDELKKKTKGDEQLLVRIMHSLACNGVFKEVDKETFQAKPLAPFLVTGTPTGQFVRHVRGCMRVNARLYDYFEANDFKYPVDAYDSPFQFAYETKDHYFEWLKKNPADQEAFNATMTLGRQFRGVEWFEYFPVEKKLQDTAPDRAVFIDIGGGIGHDITELKNRFPQLPGRFILQDLPDVIDNIPEPLSNEIEAVTYDMFTPQPVPRAKVYYMRTVLHDWPDKQALQALARIHDAMADDSLLLINENTYPETNVPYHSACIDITMMEMFSSLERTEKQWIALLEQARFRVVGVWKPEQHFTGSNALFEAVRA</sequence>
<feature type="active site" description="Proton acceptor" evidence="4">
    <location>
        <position position="308"/>
    </location>
</feature>
<protein>
    <submittedName>
        <fullName evidence="7">Uncharacterized protein</fullName>
    </submittedName>
</protein>
<evidence type="ECO:0000313" key="8">
    <source>
        <dbReference type="Proteomes" id="UP000053095"/>
    </source>
</evidence>
<dbReference type="Proteomes" id="UP000053095">
    <property type="component" value="Unassembled WGS sequence"/>
</dbReference>
<dbReference type="EMBL" id="DF933811">
    <property type="protein sequence ID" value="GAM34223.1"/>
    <property type="molecule type" value="Genomic_DNA"/>
</dbReference>
<dbReference type="Pfam" id="PF08100">
    <property type="entry name" value="Dimerisation"/>
    <property type="match status" value="1"/>
</dbReference>
<dbReference type="PROSITE" id="PS51683">
    <property type="entry name" value="SAM_OMT_II"/>
    <property type="match status" value="1"/>
</dbReference>
<evidence type="ECO:0000256" key="2">
    <source>
        <dbReference type="ARBA" id="ARBA00022679"/>
    </source>
</evidence>
<dbReference type="InterPro" id="IPR016461">
    <property type="entry name" value="COMT-like"/>
</dbReference>
<dbReference type="InterPro" id="IPR012967">
    <property type="entry name" value="COMT_dimerisation"/>
</dbReference>
<dbReference type="Gene3D" id="1.10.10.10">
    <property type="entry name" value="Winged helix-like DNA-binding domain superfamily/Winged helix DNA-binding domain"/>
    <property type="match status" value="1"/>
</dbReference>
<organism evidence="7 8">
    <name type="scientific">Talaromyces pinophilus</name>
    <name type="common">Penicillium pinophilum</name>
    <dbReference type="NCBI Taxonomy" id="128442"/>
    <lineage>
        <taxon>Eukaryota</taxon>
        <taxon>Fungi</taxon>
        <taxon>Dikarya</taxon>
        <taxon>Ascomycota</taxon>
        <taxon>Pezizomycotina</taxon>
        <taxon>Eurotiomycetes</taxon>
        <taxon>Eurotiomycetidae</taxon>
        <taxon>Eurotiales</taxon>
        <taxon>Trichocomaceae</taxon>
        <taxon>Talaromyces</taxon>
        <taxon>Talaromyces sect. Talaromyces</taxon>
    </lineage>
</organism>
<feature type="domain" description="O-methyltransferase C-terminal" evidence="5">
    <location>
        <begin position="235"/>
        <end position="379"/>
    </location>
</feature>
<evidence type="ECO:0000256" key="4">
    <source>
        <dbReference type="PIRSR" id="PIRSR005739-1"/>
    </source>
</evidence>
<dbReference type="PANTHER" id="PTHR43712">
    <property type="entry name" value="PUTATIVE (AFU_ORTHOLOGUE AFUA_4G14580)-RELATED"/>
    <property type="match status" value="1"/>
</dbReference>
<accession>A0A6V8GZT2</accession>
<dbReference type="AlphaFoldDB" id="A0A6V8GZT2"/>
<dbReference type="Pfam" id="PF00891">
    <property type="entry name" value="Methyltransf_2"/>
    <property type="match status" value="1"/>
</dbReference>
<evidence type="ECO:0000313" key="7">
    <source>
        <dbReference type="EMBL" id="GAM34223.1"/>
    </source>
</evidence>